<comment type="caution">
    <text evidence="1">The sequence shown here is derived from an EMBL/GenBank/DDBJ whole genome shotgun (WGS) entry which is preliminary data.</text>
</comment>
<proteinExistence type="predicted"/>
<dbReference type="Proteomes" id="UP000824120">
    <property type="component" value="Chromosome 11"/>
</dbReference>
<protein>
    <submittedName>
        <fullName evidence="1">Uncharacterized protein</fullName>
    </submittedName>
</protein>
<evidence type="ECO:0000313" key="1">
    <source>
        <dbReference type="EMBL" id="KAG5577752.1"/>
    </source>
</evidence>
<gene>
    <name evidence="1" type="ORF">H5410_057886</name>
</gene>
<name>A0A9J5WRX1_SOLCO</name>
<dbReference type="EMBL" id="JACXVP010000011">
    <property type="protein sequence ID" value="KAG5577752.1"/>
    <property type="molecule type" value="Genomic_DNA"/>
</dbReference>
<dbReference type="AlphaFoldDB" id="A0A9J5WRX1"/>
<keyword evidence="2" id="KW-1185">Reference proteome</keyword>
<sequence length="81" mass="9273">MSQQPRPGSAVATTCTTRVNDHLSNSMFREDRHSNFLSLSFVFELCGRRNLCSQARFVLSLLPQESLDFPVYYGVRNVLFI</sequence>
<organism evidence="1 2">
    <name type="scientific">Solanum commersonii</name>
    <name type="common">Commerson's wild potato</name>
    <name type="synonym">Commerson's nightshade</name>
    <dbReference type="NCBI Taxonomy" id="4109"/>
    <lineage>
        <taxon>Eukaryota</taxon>
        <taxon>Viridiplantae</taxon>
        <taxon>Streptophyta</taxon>
        <taxon>Embryophyta</taxon>
        <taxon>Tracheophyta</taxon>
        <taxon>Spermatophyta</taxon>
        <taxon>Magnoliopsida</taxon>
        <taxon>eudicotyledons</taxon>
        <taxon>Gunneridae</taxon>
        <taxon>Pentapetalae</taxon>
        <taxon>asterids</taxon>
        <taxon>lamiids</taxon>
        <taxon>Solanales</taxon>
        <taxon>Solanaceae</taxon>
        <taxon>Solanoideae</taxon>
        <taxon>Solaneae</taxon>
        <taxon>Solanum</taxon>
    </lineage>
</organism>
<accession>A0A9J5WRX1</accession>
<evidence type="ECO:0000313" key="2">
    <source>
        <dbReference type="Proteomes" id="UP000824120"/>
    </source>
</evidence>
<reference evidence="1 2" key="1">
    <citation type="submission" date="2020-09" db="EMBL/GenBank/DDBJ databases">
        <title>De no assembly of potato wild relative species, Solanum commersonii.</title>
        <authorList>
            <person name="Cho K."/>
        </authorList>
    </citation>
    <scope>NUCLEOTIDE SEQUENCE [LARGE SCALE GENOMIC DNA]</scope>
    <source>
        <strain evidence="1">LZ3.2</strain>
        <tissue evidence="1">Leaf</tissue>
    </source>
</reference>